<name>A0A183C814_GLOPA</name>
<dbReference type="InterPro" id="IPR036412">
    <property type="entry name" value="HAD-like_sf"/>
</dbReference>
<evidence type="ECO:0000256" key="1">
    <source>
        <dbReference type="ARBA" id="ARBA00009884"/>
    </source>
</evidence>
<evidence type="ECO:0000259" key="3">
    <source>
        <dbReference type="Pfam" id="PF21141"/>
    </source>
</evidence>
<dbReference type="WBParaSite" id="GPLIN_000901000">
    <property type="protein sequence ID" value="GPLIN_000901000"/>
    <property type="gene ID" value="GPLIN_000901000"/>
</dbReference>
<dbReference type="GO" id="GO:0016192">
    <property type="term" value="P:vesicle-mediated transport"/>
    <property type="evidence" value="ECO:0007669"/>
    <property type="project" value="InterPro"/>
</dbReference>
<organism evidence="4 5">
    <name type="scientific">Globodera pallida</name>
    <name type="common">Potato cyst nematode worm</name>
    <name type="synonym">Heterodera pallida</name>
    <dbReference type="NCBI Taxonomy" id="36090"/>
    <lineage>
        <taxon>Eukaryota</taxon>
        <taxon>Metazoa</taxon>
        <taxon>Ecdysozoa</taxon>
        <taxon>Nematoda</taxon>
        <taxon>Chromadorea</taxon>
        <taxon>Rhabditida</taxon>
        <taxon>Tylenchina</taxon>
        <taxon>Tylenchomorpha</taxon>
        <taxon>Tylenchoidea</taxon>
        <taxon>Heteroderidae</taxon>
        <taxon>Heteroderinae</taxon>
        <taxon>Globodera</taxon>
    </lineage>
</organism>
<protein>
    <submittedName>
        <fullName evidence="5">HAD_SAK_1 domain-containing protein</fullName>
    </submittedName>
</protein>
<dbReference type="SUPFAM" id="SSF56784">
    <property type="entry name" value="HAD-like"/>
    <property type="match status" value="1"/>
</dbReference>
<dbReference type="InterPro" id="IPR043155">
    <property type="entry name" value="VPS33_dom3b"/>
</dbReference>
<evidence type="ECO:0000313" key="4">
    <source>
        <dbReference type="Proteomes" id="UP000050741"/>
    </source>
</evidence>
<dbReference type="Gene3D" id="3.40.50.1000">
    <property type="entry name" value="HAD superfamily/HAD-like"/>
    <property type="match status" value="1"/>
</dbReference>
<dbReference type="SUPFAM" id="SSF56815">
    <property type="entry name" value="Sec1/munc18-like (SM) proteins"/>
    <property type="match status" value="1"/>
</dbReference>
<dbReference type="Gene3D" id="1.25.40.850">
    <property type="match status" value="1"/>
</dbReference>
<dbReference type="Pfam" id="PF21141">
    <property type="entry name" value="T6PP_C"/>
    <property type="match status" value="1"/>
</dbReference>
<sequence length="615" mass="70445">MLQESFDKASDIKRIDEMKAFVSSELRNLKEQQKQLELHIFACEHILDEMNGANERFSLEQAIVSGEYEDQKVVDTLLKLISSRCNLWVVLQVACIWSLRSQGLKSKFYRQFQKAFLHRYGFEKLTVLYKLRQHRLLTEKENSIAHPLALPFLGKNATKDTENDAERKRRNMAYVFSDAYIPLISHIVHGTVTNGWEEARLKRLFGEESVHCTNPEARPPDNRIRRAILVCFAARISIKLAHYYLWLRSKITDWNDLISKMEQNRGTIEDFKKLMYKCQSKRKEFVSLLLEHSVEENDHQLQSFIEVTSQCLHFLNKTRAILDCGHSHMKEIFDEKLSIYVKDELFGMKEHAGCVRFMEQLRSGSANGVEELKPILITDWDGTMKNYTRHTAVLTAGPLRGPGILDLIALPKDGPIVFGGSWGREWWLNGKRVVHDEGISDEGLNALERLSDEMSNLLEDKEFARFGLIGSGVQRKHVNAELSAKYQNEVKERVHRVDPHSQPSAGLEVEVVVHKDGTVWNKAKGVIKIIETLGESLEKGKVLVCGDTFSDIPMGMMALFVTSDESLQQRVLEIVKDKDRCCFVSTPDVIHAAMMTLLKTAQQKGNVDEKEKEVN</sequence>
<dbReference type="InterPro" id="IPR001619">
    <property type="entry name" value="Sec1-like"/>
</dbReference>
<evidence type="ECO:0000313" key="5">
    <source>
        <dbReference type="WBParaSite" id="GPLIN_000901000"/>
    </source>
</evidence>
<accession>A0A183C814</accession>
<feature type="coiled-coil region" evidence="2">
    <location>
        <begin position="12"/>
        <end position="39"/>
    </location>
</feature>
<dbReference type="Proteomes" id="UP000050741">
    <property type="component" value="Unassembled WGS sequence"/>
</dbReference>
<dbReference type="AlphaFoldDB" id="A0A183C814"/>
<evidence type="ECO:0000256" key="2">
    <source>
        <dbReference type="SAM" id="Coils"/>
    </source>
</evidence>
<keyword evidence="4" id="KW-1185">Reference proteome</keyword>
<dbReference type="InterPro" id="IPR049063">
    <property type="entry name" value="T6PP_C"/>
</dbReference>
<feature type="domain" description="Trehalose-6-phosphate phosphatase C-terminal" evidence="3">
    <location>
        <begin position="387"/>
        <end position="590"/>
    </location>
</feature>
<reference evidence="5" key="2">
    <citation type="submission" date="2016-06" db="UniProtKB">
        <authorList>
            <consortium name="WormBaseParasite"/>
        </authorList>
    </citation>
    <scope>IDENTIFICATION</scope>
</reference>
<dbReference type="InterPro" id="IPR023214">
    <property type="entry name" value="HAD_sf"/>
</dbReference>
<proteinExistence type="inferred from homology"/>
<dbReference type="InterPro" id="IPR036045">
    <property type="entry name" value="Sec1-like_sf"/>
</dbReference>
<dbReference type="PANTHER" id="PTHR11679">
    <property type="entry name" value="VESICLE PROTEIN SORTING-ASSOCIATED"/>
    <property type="match status" value="1"/>
</dbReference>
<reference evidence="4" key="1">
    <citation type="submission" date="2014-05" db="EMBL/GenBank/DDBJ databases">
        <title>The genome and life-stage specific transcriptomes of Globodera pallida elucidate key aspects of plant parasitism by a cyst nematode.</title>
        <authorList>
            <person name="Cotton J.A."/>
            <person name="Lilley C.J."/>
            <person name="Jones L.M."/>
            <person name="Kikuchi T."/>
            <person name="Reid A.J."/>
            <person name="Thorpe P."/>
            <person name="Tsai I.J."/>
            <person name="Beasley H."/>
            <person name="Blok V."/>
            <person name="Cock P.J.A."/>
            <person name="Van den Akker S.E."/>
            <person name="Holroyd N."/>
            <person name="Hunt M."/>
            <person name="Mantelin S."/>
            <person name="Naghra H."/>
            <person name="Pain A."/>
            <person name="Palomares-Rius J.E."/>
            <person name="Zarowiecki M."/>
            <person name="Berriman M."/>
            <person name="Jones J.T."/>
            <person name="Urwin P.E."/>
        </authorList>
    </citation>
    <scope>NUCLEOTIDE SEQUENCE [LARGE SCALE GENOMIC DNA]</scope>
    <source>
        <strain evidence="4">Lindley</strain>
    </source>
</reference>
<dbReference type="Gene3D" id="3.30.70.3080">
    <property type="match status" value="1"/>
</dbReference>
<dbReference type="Gene3D" id="1.20.58.1800">
    <property type="match status" value="1"/>
</dbReference>
<dbReference type="Pfam" id="PF00995">
    <property type="entry name" value="Sec1"/>
    <property type="match status" value="1"/>
</dbReference>
<comment type="similarity">
    <text evidence="1">Belongs to the STXBP/unc-18/SEC1 family.</text>
</comment>
<keyword evidence="2" id="KW-0175">Coiled coil</keyword>